<protein>
    <submittedName>
        <fullName evidence="9">Sigma 54 modulation protein</fullName>
    </submittedName>
</protein>
<evidence type="ECO:0000256" key="4">
    <source>
        <dbReference type="ARBA" id="ARBA00022840"/>
    </source>
</evidence>
<keyword evidence="2" id="KW-0547">Nucleotide-binding</keyword>
<dbReference type="EMBL" id="FQZD01000050">
    <property type="protein sequence ID" value="SHJ92185.1"/>
    <property type="molecule type" value="Genomic_DNA"/>
</dbReference>
<feature type="domain" description="Sigma-54 factor interaction" evidence="6">
    <location>
        <begin position="78"/>
        <end position="312"/>
    </location>
</feature>
<dbReference type="Pfam" id="PF01978">
    <property type="entry name" value="TrmB"/>
    <property type="match status" value="1"/>
</dbReference>
<dbReference type="InterPro" id="IPR036390">
    <property type="entry name" value="WH_DNA-bd_sf"/>
</dbReference>
<evidence type="ECO:0000313" key="10">
    <source>
        <dbReference type="Proteomes" id="UP000322917"/>
    </source>
</evidence>
<dbReference type="CDD" id="cd00009">
    <property type="entry name" value="AAA"/>
    <property type="match status" value="1"/>
</dbReference>
<keyword evidence="1" id="KW-0808">Transferase</keyword>
<keyword evidence="5" id="KW-0238">DNA-binding</keyword>
<dbReference type="InterPro" id="IPR002078">
    <property type="entry name" value="Sigma_54_int"/>
</dbReference>
<evidence type="ECO:0000259" key="6">
    <source>
        <dbReference type="PROSITE" id="PS50045"/>
    </source>
</evidence>
<proteinExistence type="predicted"/>
<dbReference type="PROSITE" id="PS51096">
    <property type="entry name" value="PTS_EIIA_TYPE_4"/>
    <property type="match status" value="1"/>
</dbReference>
<dbReference type="InterPro" id="IPR027417">
    <property type="entry name" value="P-loop_NTPase"/>
</dbReference>
<dbReference type="Pfam" id="PF00158">
    <property type="entry name" value="Sigma54_activat"/>
    <property type="match status" value="1"/>
</dbReference>
<feature type="domain" description="PRD" evidence="8">
    <location>
        <begin position="440"/>
        <end position="545"/>
    </location>
</feature>
<organism evidence="9 10">
    <name type="scientific">Propionispora hippei DSM 15287</name>
    <dbReference type="NCBI Taxonomy" id="1123003"/>
    <lineage>
        <taxon>Bacteria</taxon>
        <taxon>Bacillati</taxon>
        <taxon>Bacillota</taxon>
        <taxon>Negativicutes</taxon>
        <taxon>Selenomonadales</taxon>
        <taxon>Sporomusaceae</taxon>
        <taxon>Propionispora</taxon>
    </lineage>
</organism>
<dbReference type="Proteomes" id="UP000322917">
    <property type="component" value="Unassembled WGS sequence"/>
</dbReference>
<dbReference type="InterPro" id="IPR036662">
    <property type="entry name" value="PTS_EIIA_man-typ_sf"/>
</dbReference>
<dbReference type="PROSITE" id="PS50045">
    <property type="entry name" value="SIGMA54_INTERACT_4"/>
    <property type="match status" value="1"/>
</dbReference>
<evidence type="ECO:0000256" key="2">
    <source>
        <dbReference type="ARBA" id="ARBA00022741"/>
    </source>
</evidence>
<dbReference type="Gene3D" id="3.40.50.300">
    <property type="entry name" value="P-loop containing nucleotide triphosphate hydrolases"/>
    <property type="match status" value="1"/>
</dbReference>
<keyword evidence="3" id="KW-0418">Kinase</keyword>
<dbReference type="SUPFAM" id="SSF46785">
    <property type="entry name" value="Winged helix' DNA-binding domain"/>
    <property type="match status" value="1"/>
</dbReference>
<dbReference type="GO" id="GO:0016020">
    <property type="term" value="C:membrane"/>
    <property type="evidence" value="ECO:0007669"/>
    <property type="project" value="InterPro"/>
</dbReference>
<dbReference type="SUPFAM" id="SSF63520">
    <property type="entry name" value="PTS-regulatory domain, PRD"/>
    <property type="match status" value="2"/>
</dbReference>
<dbReference type="InterPro" id="IPR011608">
    <property type="entry name" value="PRD"/>
</dbReference>
<dbReference type="Pfam" id="PF03610">
    <property type="entry name" value="EIIA-man"/>
    <property type="match status" value="1"/>
</dbReference>
<dbReference type="SMART" id="SM00382">
    <property type="entry name" value="AAA"/>
    <property type="match status" value="1"/>
</dbReference>
<dbReference type="GO" id="GO:0003677">
    <property type="term" value="F:DNA binding"/>
    <property type="evidence" value="ECO:0007669"/>
    <property type="project" value="UniProtKB-KW"/>
</dbReference>
<evidence type="ECO:0000259" key="7">
    <source>
        <dbReference type="PROSITE" id="PS51096"/>
    </source>
</evidence>
<dbReference type="InterPro" id="IPR011991">
    <property type="entry name" value="ArsR-like_HTH"/>
</dbReference>
<accession>A0A1M6N8V7</accession>
<name>A0A1M6N8V7_9FIRM</name>
<dbReference type="CDD" id="cd00090">
    <property type="entry name" value="HTH_ARSR"/>
    <property type="match status" value="1"/>
</dbReference>
<dbReference type="AlphaFoldDB" id="A0A1M6N8V7"/>
<dbReference type="Gene3D" id="1.10.10.10">
    <property type="entry name" value="Winged helix-like DNA-binding domain superfamily/Winged helix DNA-binding domain"/>
    <property type="match status" value="1"/>
</dbReference>
<dbReference type="OrthoDB" id="9765164at2"/>
<dbReference type="CDD" id="cd00006">
    <property type="entry name" value="PTS_IIA_man"/>
    <property type="match status" value="1"/>
</dbReference>
<dbReference type="SUPFAM" id="SSF52540">
    <property type="entry name" value="P-loop containing nucleoside triphosphate hydrolases"/>
    <property type="match status" value="1"/>
</dbReference>
<dbReference type="InterPro" id="IPR003593">
    <property type="entry name" value="AAA+_ATPase"/>
</dbReference>
<dbReference type="PROSITE" id="PS51372">
    <property type="entry name" value="PRD_2"/>
    <property type="match status" value="2"/>
</dbReference>
<gene>
    <name evidence="9" type="ORF">SAMN02745170_03696</name>
</gene>
<evidence type="ECO:0000256" key="3">
    <source>
        <dbReference type="ARBA" id="ARBA00022777"/>
    </source>
</evidence>
<evidence type="ECO:0000313" key="9">
    <source>
        <dbReference type="EMBL" id="SHJ92185.1"/>
    </source>
</evidence>
<dbReference type="GO" id="GO:0005524">
    <property type="term" value="F:ATP binding"/>
    <property type="evidence" value="ECO:0007669"/>
    <property type="project" value="UniProtKB-KW"/>
</dbReference>
<reference evidence="9 10" key="1">
    <citation type="submission" date="2016-11" db="EMBL/GenBank/DDBJ databases">
        <authorList>
            <person name="Varghese N."/>
            <person name="Submissions S."/>
        </authorList>
    </citation>
    <scope>NUCLEOTIDE SEQUENCE [LARGE SCALE GENOMIC DNA]</scope>
    <source>
        <strain evidence="9 10">DSM 15287</strain>
    </source>
</reference>
<feature type="domain" description="PTS EIIA type-4" evidence="7">
    <location>
        <begin position="549"/>
        <end position="672"/>
    </location>
</feature>
<dbReference type="GO" id="GO:0006355">
    <property type="term" value="P:regulation of DNA-templated transcription"/>
    <property type="evidence" value="ECO:0007669"/>
    <property type="project" value="InterPro"/>
</dbReference>
<dbReference type="SUPFAM" id="SSF53062">
    <property type="entry name" value="PTS system fructose IIA component-like"/>
    <property type="match status" value="1"/>
</dbReference>
<dbReference type="InterPro" id="IPR033887">
    <property type="entry name" value="PTS_IIA_man"/>
</dbReference>
<dbReference type="Pfam" id="PF00874">
    <property type="entry name" value="PRD"/>
    <property type="match status" value="2"/>
</dbReference>
<evidence type="ECO:0000256" key="1">
    <source>
        <dbReference type="ARBA" id="ARBA00022679"/>
    </source>
</evidence>
<dbReference type="PANTHER" id="PTHR32071:SF38">
    <property type="entry name" value="PSP OPERON TRANSCRIPTIONAL ACTIVATOR"/>
    <property type="match status" value="1"/>
</dbReference>
<dbReference type="RefSeq" id="WP_149736236.1">
    <property type="nucleotide sequence ID" value="NZ_FQZD01000050.1"/>
</dbReference>
<feature type="domain" description="PRD" evidence="8">
    <location>
        <begin position="800"/>
        <end position="906"/>
    </location>
</feature>
<evidence type="ECO:0000259" key="8">
    <source>
        <dbReference type="PROSITE" id="PS51372"/>
    </source>
</evidence>
<dbReference type="GO" id="GO:0016301">
    <property type="term" value="F:kinase activity"/>
    <property type="evidence" value="ECO:0007669"/>
    <property type="project" value="UniProtKB-KW"/>
</dbReference>
<sequence length="916" mass="104419">MGKVDDIYNVLLEWKASGNGISASELSERVGLDRTNVSRYLNQLCNDKLVEKINGRPVLYRPAKKEMLKDKASSLDMIVGADRSLQVPIQQAKAAVLYPPRGLHTLILGETGVGKSMFAEVMYQFARETKMIAEDAPFIRFNCADYADNPQLVMAQIFGVKKGAYSGAESDRDGLLKKADQGVFFLDEVHRLSPQGQEMLFTFIDKGYFRPLGETGQLVYSEVQLIAATTEDPQSHLLKTFTRRIPMTITLPSLNERSLEERYFLIGKFIRSEAKRLEKDIYVQYNALISLLLYDCPNNIGQLKSDIQLACAKAFLRYKSENRSYILIDQAELHARVKRGILNLQEHRAEINALLTQTEDILVFSYQDKPVERKLCTEAEAAEKGAYFYDIIESKLEYLKKRGFTEPEIHELLNVDIESYFRKYISDLPEKFRKEEIAKVVDMKIVNAVEEVLAYAEEQLNREYDEKVYYGLALHLNKSIERIRAGTYIYHPQLDKIRKQSADEFLVAIKIAKMIDMKLDVEIPLDEIGYLTMFLASSVYQRENKHIQRVQVLVIMHGHATASSMAQVANHLLGEKHAHSLDMVLNMKVEKMYEQAKEKILEIHNGKGILLLVDMGSLSNFADMLTEDTGIPVKCIDMASTPVVIEACRKALAGCELSEVYRSCQELGLYRIQRHTDKKTEQELLIITACFTGEGAALHLKELIGQSLKSQEQIQIKAMDILDHNDFLCRIQELSKHHRIIAIVGTVNVPLEKIPSFSASDVLAGDGLDQIAQLVQKEQEYVKIKRSLKKMSLKKYVRGMDVEELFDEVREIIDELEKRLNLSLPGDVKIGMLLHIGFLVDKLVHQGKATVFANVAEYKRQHTQEFKIAQQSFKELEERYQIKMTEDEIAYIVKMCLENDLGSDKQNGILEMGHTV</sequence>
<keyword evidence="4" id="KW-0067">ATP-binding</keyword>
<dbReference type="Gene3D" id="1.10.1790.10">
    <property type="entry name" value="PRD domain"/>
    <property type="match status" value="2"/>
</dbReference>
<dbReference type="Gene3D" id="3.40.50.510">
    <property type="entry name" value="Phosphotransferase system, mannose-type IIA component"/>
    <property type="match status" value="1"/>
</dbReference>
<dbReference type="InterPro" id="IPR036388">
    <property type="entry name" value="WH-like_DNA-bd_sf"/>
</dbReference>
<evidence type="ECO:0000256" key="5">
    <source>
        <dbReference type="ARBA" id="ARBA00023125"/>
    </source>
</evidence>
<keyword evidence="10" id="KW-1185">Reference proteome</keyword>
<dbReference type="PANTHER" id="PTHR32071">
    <property type="entry name" value="TRANSCRIPTIONAL REGULATORY PROTEIN"/>
    <property type="match status" value="1"/>
</dbReference>
<dbReference type="GO" id="GO:0009401">
    <property type="term" value="P:phosphoenolpyruvate-dependent sugar phosphotransferase system"/>
    <property type="evidence" value="ECO:0007669"/>
    <property type="project" value="InterPro"/>
</dbReference>
<dbReference type="InterPro" id="IPR002831">
    <property type="entry name" value="Tscrpt_reg_TrmB_N"/>
</dbReference>
<dbReference type="InterPro" id="IPR036634">
    <property type="entry name" value="PRD_sf"/>
</dbReference>
<dbReference type="InterPro" id="IPR004701">
    <property type="entry name" value="PTS_EIIA_man-typ"/>
</dbReference>